<evidence type="ECO:0000313" key="3">
    <source>
        <dbReference type="Proteomes" id="UP000054770"/>
    </source>
</evidence>
<feature type="compositionally biased region" description="Polar residues" evidence="1">
    <location>
        <begin position="71"/>
        <end position="80"/>
    </location>
</feature>
<keyword evidence="3" id="KW-1185">Reference proteome</keyword>
<comment type="caution">
    <text evidence="2">The sequence shown here is derived from an EMBL/GenBank/DDBJ whole genome shotgun (WGS) entry which is preliminary data.</text>
</comment>
<accession>A0A158K613</accession>
<feature type="region of interest" description="Disordered" evidence="1">
    <location>
        <begin position="70"/>
        <end position="160"/>
    </location>
</feature>
<feature type="compositionally biased region" description="Basic and acidic residues" evidence="1">
    <location>
        <begin position="102"/>
        <end position="117"/>
    </location>
</feature>
<dbReference type="Pfam" id="PF07799">
    <property type="entry name" value="DUF1643"/>
    <property type="match status" value="1"/>
</dbReference>
<reference evidence="2" key="1">
    <citation type="submission" date="2016-01" db="EMBL/GenBank/DDBJ databases">
        <authorList>
            <person name="Peeters C."/>
        </authorList>
    </citation>
    <scope>NUCLEOTIDE SEQUENCE [LARGE SCALE GENOMIC DNA]</scope>
    <source>
        <strain evidence="2">LMG 22940</strain>
    </source>
</reference>
<name>A0A158K613_9BURK</name>
<evidence type="ECO:0008006" key="4">
    <source>
        <dbReference type="Google" id="ProtNLM"/>
    </source>
</evidence>
<protein>
    <recommendedName>
        <fullName evidence="4">DUF1643 domain-containing protein</fullName>
    </recommendedName>
</protein>
<feature type="compositionally biased region" description="Basic and acidic residues" evidence="1">
    <location>
        <begin position="124"/>
        <end position="133"/>
    </location>
</feature>
<evidence type="ECO:0000256" key="1">
    <source>
        <dbReference type="SAM" id="MobiDB-lite"/>
    </source>
</evidence>
<organism evidence="2 3">
    <name type="scientific">Caballeronia choica</name>
    <dbReference type="NCBI Taxonomy" id="326476"/>
    <lineage>
        <taxon>Bacteria</taxon>
        <taxon>Pseudomonadati</taxon>
        <taxon>Pseudomonadota</taxon>
        <taxon>Betaproteobacteria</taxon>
        <taxon>Burkholderiales</taxon>
        <taxon>Burkholderiaceae</taxon>
        <taxon>Caballeronia</taxon>
    </lineage>
</organism>
<dbReference type="EMBL" id="FCON02000062">
    <property type="protein sequence ID" value="SAL75871.1"/>
    <property type="molecule type" value="Genomic_DNA"/>
</dbReference>
<sequence length="191" mass="21384">MRHLTEKNLAGERGAQLSDCGSYRYRLWREWDTSRPTLAFLMLNPSTADHLNDDPTIAFGAFPERLRATLDGSTSPTFSHSVRPIRTRCSPTPTPWTTRCGQRRDPRPGRLRIDGHLRMGLASRRADARRRSDAPASHHRYDRQALPSWAQPGRQSEAPRICRGQHAASAICFPSGVGMRELVTTIGQQGG</sequence>
<dbReference type="Proteomes" id="UP000054770">
    <property type="component" value="Unassembled WGS sequence"/>
</dbReference>
<gene>
    <name evidence="2" type="ORF">AWB68_04863</name>
</gene>
<dbReference type="AlphaFoldDB" id="A0A158K613"/>
<evidence type="ECO:0000313" key="2">
    <source>
        <dbReference type="EMBL" id="SAL75871.1"/>
    </source>
</evidence>
<feature type="compositionally biased region" description="Polar residues" evidence="1">
    <location>
        <begin position="89"/>
        <end position="100"/>
    </location>
</feature>
<proteinExistence type="predicted"/>
<dbReference type="InterPro" id="IPR012441">
    <property type="entry name" value="DUF1643"/>
</dbReference>